<proteinExistence type="predicted"/>
<protein>
    <submittedName>
        <fullName evidence="1">Uncharacterized protein</fullName>
    </submittedName>
</protein>
<evidence type="ECO:0000313" key="1">
    <source>
        <dbReference type="EMBL" id="AVR96911.1"/>
    </source>
</evidence>
<name>A0A2R4CBD6_9BURK</name>
<dbReference type="RefSeq" id="WP_107142260.1">
    <property type="nucleotide sequence ID" value="NZ_CP028324.1"/>
</dbReference>
<gene>
    <name evidence="1" type="ORF">C9I28_15490</name>
</gene>
<evidence type="ECO:0000313" key="2">
    <source>
        <dbReference type="Proteomes" id="UP000240505"/>
    </source>
</evidence>
<reference evidence="1 2" key="1">
    <citation type="submission" date="2018-03" db="EMBL/GenBank/DDBJ databases">
        <title>Massilia armeniaca sp. nov., isolated from desert soil.</title>
        <authorList>
            <person name="Huang H."/>
            <person name="Ren M."/>
        </authorList>
    </citation>
    <scope>NUCLEOTIDE SEQUENCE [LARGE SCALE GENOMIC DNA]</scope>
    <source>
        <strain evidence="1 2">ZMN-3</strain>
    </source>
</reference>
<sequence>MLSRHKQTRAAASRDIEVPGIFDRNREIKALRPEVRQFALESEYALADDEVQGDLPLVVTPEVTLWLVALVRDILVVRLWQGGMTHVAETISVEQIIAIDASFDEQGRGWLTLHQRSRTVEFDSVLWPNPFGLQLAVRNLGLSSQAAKVKRLQRVLLHGDRATTRSNSGRARRFGKFSRASGMLRQALSNPTTR</sequence>
<accession>A0A2R4CBD6</accession>
<dbReference type="Proteomes" id="UP000240505">
    <property type="component" value="Chromosome"/>
</dbReference>
<dbReference type="KEGG" id="masz:C9I28_15490"/>
<keyword evidence="2" id="KW-1185">Reference proteome</keyword>
<dbReference type="EMBL" id="CP028324">
    <property type="protein sequence ID" value="AVR96911.1"/>
    <property type="molecule type" value="Genomic_DNA"/>
</dbReference>
<organism evidence="1 2">
    <name type="scientific">Pseudoduganella armeniaca</name>
    <dbReference type="NCBI Taxonomy" id="2072590"/>
    <lineage>
        <taxon>Bacteria</taxon>
        <taxon>Pseudomonadati</taxon>
        <taxon>Pseudomonadota</taxon>
        <taxon>Betaproteobacteria</taxon>
        <taxon>Burkholderiales</taxon>
        <taxon>Oxalobacteraceae</taxon>
        <taxon>Telluria group</taxon>
        <taxon>Pseudoduganella</taxon>
    </lineage>
</organism>
<dbReference type="AlphaFoldDB" id="A0A2R4CBD6"/>